<dbReference type="GO" id="GO:0016788">
    <property type="term" value="F:hydrolase activity, acting on ester bonds"/>
    <property type="evidence" value="ECO:0007669"/>
    <property type="project" value="InterPro"/>
</dbReference>
<comment type="similarity">
    <text evidence="1">Belongs to the 'GDSL' lipolytic enzyme family.</text>
</comment>
<dbReference type="InterPro" id="IPR036514">
    <property type="entry name" value="SGNH_hydro_sf"/>
</dbReference>
<evidence type="ECO:0000256" key="1">
    <source>
        <dbReference type="ARBA" id="ARBA00008668"/>
    </source>
</evidence>
<evidence type="ECO:0000256" key="3">
    <source>
        <dbReference type="ARBA" id="ARBA00022801"/>
    </source>
</evidence>
<dbReference type="Pfam" id="PF00657">
    <property type="entry name" value="Lipase_GDSL"/>
    <property type="match status" value="1"/>
</dbReference>
<feature type="signal peptide" evidence="5">
    <location>
        <begin position="1"/>
        <end position="21"/>
    </location>
</feature>
<dbReference type="CDD" id="cd01837">
    <property type="entry name" value="SGNH_plant_lipase_like"/>
    <property type="match status" value="1"/>
</dbReference>
<keyword evidence="4" id="KW-0325">Glycoprotein</keyword>
<dbReference type="PANTHER" id="PTHR22835:SF546">
    <property type="entry name" value="GDSL-LIKE LIPASE_ACYLHYDROLASE"/>
    <property type="match status" value="1"/>
</dbReference>
<evidence type="ECO:0000313" key="6">
    <source>
        <dbReference type="EMBL" id="MBA4615412.1"/>
    </source>
</evidence>
<evidence type="ECO:0008006" key="7">
    <source>
        <dbReference type="Google" id="ProtNLM"/>
    </source>
</evidence>
<evidence type="ECO:0000256" key="5">
    <source>
        <dbReference type="SAM" id="SignalP"/>
    </source>
</evidence>
<dbReference type="PANTHER" id="PTHR22835">
    <property type="entry name" value="ZINC FINGER FYVE DOMAIN CONTAINING PROTEIN"/>
    <property type="match status" value="1"/>
</dbReference>
<accession>A0A7C8YDE6</accession>
<dbReference type="InterPro" id="IPR001087">
    <property type="entry name" value="GDSL"/>
</dbReference>
<organism evidence="6">
    <name type="scientific">Opuntia streptacantha</name>
    <name type="common">Prickly pear cactus</name>
    <name type="synonym">Opuntia cardona</name>
    <dbReference type="NCBI Taxonomy" id="393608"/>
    <lineage>
        <taxon>Eukaryota</taxon>
        <taxon>Viridiplantae</taxon>
        <taxon>Streptophyta</taxon>
        <taxon>Embryophyta</taxon>
        <taxon>Tracheophyta</taxon>
        <taxon>Spermatophyta</taxon>
        <taxon>Magnoliopsida</taxon>
        <taxon>eudicotyledons</taxon>
        <taxon>Gunneridae</taxon>
        <taxon>Pentapetalae</taxon>
        <taxon>Caryophyllales</taxon>
        <taxon>Cactineae</taxon>
        <taxon>Cactaceae</taxon>
        <taxon>Opuntioideae</taxon>
        <taxon>Opuntia</taxon>
    </lineage>
</organism>
<feature type="chain" id="PRO_5036201133" description="Alpha-L-fucosidase" evidence="5">
    <location>
        <begin position="22"/>
        <end position="383"/>
    </location>
</feature>
<keyword evidence="3" id="KW-0378">Hydrolase</keyword>
<dbReference type="InterPro" id="IPR035669">
    <property type="entry name" value="SGNH_plant_lipase-like"/>
</dbReference>
<dbReference type="EMBL" id="GISG01007335">
    <property type="protein sequence ID" value="MBA4615413.1"/>
    <property type="molecule type" value="Transcribed_RNA"/>
</dbReference>
<dbReference type="Gene3D" id="3.40.50.1110">
    <property type="entry name" value="SGNH hydrolase"/>
    <property type="match status" value="1"/>
</dbReference>
<reference evidence="6" key="1">
    <citation type="journal article" date="2013" name="J. Plant Res.">
        <title>Effect of fungi and light on seed germination of three Opuntia species from semiarid lands of central Mexico.</title>
        <authorList>
            <person name="Delgado-Sanchez P."/>
            <person name="Jimenez-Bremont J.F."/>
            <person name="Guerrero-Gonzalez Mde L."/>
            <person name="Flores J."/>
        </authorList>
    </citation>
    <scope>NUCLEOTIDE SEQUENCE</scope>
    <source>
        <tissue evidence="6">Cladode</tissue>
    </source>
</reference>
<evidence type="ECO:0000256" key="2">
    <source>
        <dbReference type="ARBA" id="ARBA00022729"/>
    </source>
</evidence>
<dbReference type="AlphaFoldDB" id="A0A7C8YDE6"/>
<sequence>MGDVGVWRMLVWMMVAGVVAAQTVRDKPPCKFPALYNFGDSNSDTGGISAAFQPIPWPYGQTFFKKPSGRDSDGRLLVDFIAEQVGLPYLSAYLNSLGANFSHGANFATGGSTIRRENETIFQNGISPFSLDVQIWHYDQFKSRTHDMYSGVKSTFEKSVLPNPEDFSKALYTFDIGQNDLSVGFRTMNDAQLRTTIIDIVSQFSTAVQHLYEQGARSFWVHNTGPIGCLPVSVMYITQPQPGYLDQYGCIKGQNDMAIEFNRQLKDAVQKLRAKLPEAAITYVDLYAAKYGLISKAKSQGWAEPTKICCGYHEKDGHVWCGQKGLTNNGTTVFGAACSHPELFVSWDGVHHTEAANHWFANQIFNGSLSDPPIPITHACYRS</sequence>
<evidence type="ECO:0000256" key="4">
    <source>
        <dbReference type="ARBA" id="ARBA00023180"/>
    </source>
</evidence>
<reference evidence="6" key="2">
    <citation type="submission" date="2020-07" db="EMBL/GenBank/DDBJ databases">
        <authorList>
            <person name="Vera ALvarez R."/>
            <person name="Arias-Moreno D.M."/>
            <person name="Jimenez-Jacinto V."/>
            <person name="Jimenez-Bremont J.F."/>
            <person name="Swaminathan K."/>
            <person name="Moose S.P."/>
            <person name="Guerrero-Gonzalez M.L."/>
            <person name="Marino-Ramirez L."/>
            <person name="Landsman D."/>
            <person name="Rodriguez-Kessler M."/>
            <person name="Delgado-Sanchez P."/>
        </authorList>
    </citation>
    <scope>NUCLEOTIDE SEQUENCE</scope>
    <source>
        <tissue evidence="6">Cladode</tissue>
    </source>
</reference>
<keyword evidence="2 5" id="KW-0732">Signal</keyword>
<protein>
    <recommendedName>
        <fullName evidence="7">Alpha-L-fucosidase</fullName>
    </recommendedName>
</protein>
<dbReference type="SUPFAM" id="SSF52266">
    <property type="entry name" value="SGNH hydrolase"/>
    <property type="match status" value="1"/>
</dbReference>
<proteinExistence type="inferred from homology"/>
<dbReference type="EMBL" id="GISG01007334">
    <property type="protein sequence ID" value="MBA4615412.1"/>
    <property type="molecule type" value="Transcribed_RNA"/>
</dbReference>
<name>A0A7C8YDE6_OPUST</name>